<dbReference type="EMBL" id="CP092488">
    <property type="protein sequence ID" value="UMB72495.1"/>
    <property type="molecule type" value="Genomic_DNA"/>
</dbReference>
<organism evidence="1 2">
    <name type="scientific">Mycobacterium paraterrae</name>
    <dbReference type="NCBI Taxonomy" id="577492"/>
    <lineage>
        <taxon>Bacteria</taxon>
        <taxon>Bacillati</taxon>
        <taxon>Actinomycetota</taxon>
        <taxon>Actinomycetes</taxon>
        <taxon>Mycobacteriales</taxon>
        <taxon>Mycobacteriaceae</taxon>
        <taxon>Mycobacterium</taxon>
    </lineage>
</organism>
<evidence type="ECO:0000313" key="1">
    <source>
        <dbReference type="EMBL" id="UMB72495.1"/>
    </source>
</evidence>
<sequence>MFVEELERFAAAVSEPRCAAIAAQLAAPLQVAVYGRRGVGSSTVAQALRCAGITVTTPADADLDVYVLADAVKPEDQAALAGATRPLLAVLNKADLVATAATGRHPNGPTEAARARCAALSVRAGTPVEPLVAVLAVAPLDDGAWTALHDQRPRVPALDTFGTRQARSAIRRGATRDDVKTLLRGLSNIDAVVARLGVLGAQLRYQRVREAVAELEAMAVTDQRIGDFLSCDATVIAQMMAAVDAAESVGMPVDRGDTADDHLRRAARWERHRRGPAVGVRRVCGADIVRGSLRLWAKAGGSI</sequence>
<dbReference type="Proteomes" id="UP001055336">
    <property type="component" value="Chromosome"/>
</dbReference>
<accession>A0ABY3VV40</accession>
<evidence type="ECO:0000313" key="2">
    <source>
        <dbReference type="Proteomes" id="UP001055336"/>
    </source>
</evidence>
<proteinExistence type="predicted"/>
<reference evidence="1" key="1">
    <citation type="submission" date="2022-08" db="EMBL/GenBank/DDBJ databases">
        <title>Whole genome sequencing of non-tuberculosis mycobacteria type-strains.</title>
        <authorList>
            <person name="Igarashi Y."/>
            <person name="Osugi A."/>
            <person name="Mitarai S."/>
        </authorList>
    </citation>
    <scope>NUCLEOTIDE SEQUENCE</scope>
    <source>
        <strain evidence="1">DSM 45127</strain>
    </source>
</reference>
<name>A0ABY3VV40_9MYCO</name>
<gene>
    <name evidence="1" type="ORF">MKK62_23205</name>
</gene>
<keyword evidence="2" id="KW-1185">Reference proteome</keyword>
<protein>
    <submittedName>
        <fullName evidence="1">Uncharacterized protein</fullName>
    </submittedName>
</protein>